<dbReference type="GO" id="GO:0005829">
    <property type="term" value="C:cytosol"/>
    <property type="evidence" value="ECO:0007669"/>
    <property type="project" value="TreeGrafter"/>
</dbReference>
<dbReference type="Proteomes" id="UP001193501">
    <property type="component" value="Unassembled WGS sequence"/>
</dbReference>
<dbReference type="SUPFAM" id="SSF50341">
    <property type="entry name" value="CheW-like"/>
    <property type="match status" value="1"/>
</dbReference>
<dbReference type="Pfam" id="PF01584">
    <property type="entry name" value="CheW"/>
    <property type="match status" value="1"/>
</dbReference>
<dbReference type="Gene3D" id="2.30.30.40">
    <property type="entry name" value="SH3 Domains"/>
    <property type="match status" value="1"/>
</dbReference>
<accession>A0AAE4Y8P3</accession>
<feature type="domain" description="CheW-like" evidence="1">
    <location>
        <begin position="28"/>
        <end position="172"/>
    </location>
</feature>
<protein>
    <submittedName>
        <fullName evidence="2">Chemotaxis protein CheW</fullName>
    </submittedName>
</protein>
<dbReference type="InterPro" id="IPR039315">
    <property type="entry name" value="CheW"/>
</dbReference>
<comment type="caution">
    <text evidence="2">The sequence shown here is derived from an EMBL/GenBank/DDBJ whole genome shotgun (WGS) entry which is preliminary data.</text>
</comment>
<dbReference type="GO" id="GO:0007165">
    <property type="term" value="P:signal transduction"/>
    <property type="evidence" value="ECO:0007669"/>
    <property type="project" value="InterPro"/>
</dbReference>
<proteinExistence type="predicted"/>
<dbReference type="InterPro" id="IPR036061">
    <property type="entry name" value="CheW-like_dom_sf"/>
</dbReference>
<dbReference type="AlphaFoldDB" id="A0AAE4Y8P3"/>
<name>A0AAE4Y8P3_9RHOB</name>
<dbReference type="InterPro" id="IPR002545">
    <property type="entry name" value="CheW-lke_dom"/>
</dbReference>
<dbReference type="SMART" id="SM00260">
    <property type="entry name" value="CheW"/>
    <property type="match status" value="1"/>
</dbReference>
<dbReference type="PANTHER" id="PTHR22617">
    <property type="entry name" value="CHEMOTAXIS SENSOR HISTIDINE KINASE-RELATED"/>
    <property type="match status" value="1"/>
</dbReference>
<dbReference type="PROSITE" id="PS50851">
    <property type="entry name" value="CHEW"/>
    <property type="match status" value="1"/>
</dbReference>
<dbReference type="GO" id="GO:0006935">
    <property type="term" value="P:chemotaxis"/>
    <property type="evidence" value="ECO:0007669"/>
    <property type="project" value="InterPro"/>
</dbReference>
<dbReference type="PANTHER" id="PTHR22617:SF23">
    <property type="entry name" value="CHEMOTAXIS PROTEIN CHEW"/>
    <property type="match status" value="1"/>
</dbReference>
<reference evidence="2" key="1">
    <citation type="submission" date="2020-01" db="EMBL/GenBank/DDBJ databases">
        <authorList>
            <person name="Chen W.-M."/>
        </authorList>
    </citation>
    <scope>NUCLEOTIDE SEQUENCE</scope>
    <source>
        <strain evidence="2">CYK-10</strain>
    </source>
</reference>
<evidence type="ECO:0000313" key="2">
    <source>
        <dbReference type="EMBL" id="NBZ86723.1"/>
    </source>
</evidence>
<dbReference type="RefSeq" id="WP_168773540.1">
    <property type="nucleotide sequence ID" value="NZ_JAABNR010000003.1"/>
</dbReference>
<gene>
    <name evidence="2" type="ORF">GV832_03950</name>
</gene>
<evidence type="ECO:0000313" key="3">
    <source>
        <dbReference type="Proteomes" id="UP001193501"/>
    </source>
</evidence>
<sequence length="184" mass="19731">MQAVDQTSNPRPGLRSRLGAAVPIETETSTFVTFDLGDQTFAVDVANVREILDAQEISPLPNATSDLMGMIDIRGQGIPVMDLSLPLGLHRRTHGEADERLIVLDFAEDAAPTVAIAADRVRSVIEIAASVIDPVPQVPGTWASGAMKGVTRLDGALVYVIDLREALRMAPQDRSGLKGPFDFD</sequence>
<dbReference type="EMBL" id="JAABNR010000003">
    <property type="protein sequence ID" value="NBZ86723.1"/>
    <property type="molecule type" value="Genomic_DNA"/>
</dbReference>
<organism evidence="2 3">
    <name type="scientific">Stagnihabitans tardus</name>
    <dbReference type="NCBI Taxonomy" id="2699202"/>
    <lineage>
        <taxon>Bacteria</taxon>
        <taxon>Pseudomonadati</taxon>
        <taxon>Pseudomonadota</taxon>
        <taxon>Alphaproteobacteria</taxon>
        <taxon>Rhodobacterales</taxon>
        <taxon>Paracoccaceae</taxon>
        <taxon>Stagnihabitans</taxon>
    </lineage>
</organism>
<dbReference type="Gene3D" id="2.40.50.180">
    <property type="entry name" value="CheA-289, Domain 4"/>
    <property type="match status" value="1"/>
</dbReference>
<evidence type="ECO:0000259" key="1">
    <source>
        <dbReference type="PROSITE" id="PS50851"/>
    </source>
</evidence>
<keyword evidence="3" id="KW-1185">Reference proteome</keyword>